<dbReference type="SMART" id="SM01058">
    <property type="entry name" value="CarD_TRCF"/>
    <property type="match status" value="1"/>
</dbReference>
<dbReference type="InterPro" id="IPR042215">
    <property type="entry name" value="CarD-like_C"/>
</dbReference>
<sequence length="167" mass="19273">MFQIGAMAVYPAHGVGIIESIQEREVAGSQQSFYIMRLLDTDMIIMIPTRNAKNIGLRTVIDRQAVNEVFEILRERPTRLNQQTWNRRYRDYMDKIKTGSLFRVAEVLRDLTLLKLEKELSFGERKMLDTAKNLLVKELSLVNNSKEDEIEAQLEAILGQELETQAS</sequence>
<evidence type="ECO:0000313" key="2">
    <source>
        <dbReference type="EMBL" id="HGF33508.1"/>
    </source>
</evidence>
<dbReference type="GO" id="GO:0009303">
    <property type="term" value="P:rRNA transcription"/>
    <property type="evidence" value="ECO:0007669"/>
    <property type="project" value="TreeGrafter"/>
</dbReference>
<dbReference type="Gene3D" id="2.40.10.170">
    <property type="match status" value="1"/>
</dbReference>
<organism evidence="2">
    <name type="scientific">Desulfobacca acetoxidans</name>
    <dbReference type="NCBI Taxonomy" id="60893"/>
    <lineage>
        <taxon>Bacteria</taxon>
        <taxon>Pseudomonadati</taxon>
        <taxon>Thermodesulfobacteriota</taxon>
        <taxon>Desulfobaccia</taxon>
        <taxon>Desulfobaccales</taxon>
        <taxon>Desulfobaccaceae</taxon>
        <taxon>Desulfobacca</taxon>
    </lineage>
</organism>
<proteinExistence type="predicted"/>
<reference evidence="2" key="1">
    <citation type="journal article" date="2020" name="mSystems">
        <title>Genome- and Community-Level Interaction Insights into Carbon Utilization and Element Cycling Functions of Hydrothermarchaeota in Hydrothermal Sediment.</title>
        <authorList>
            <person name="Zhou Z."/>
            <person name="Liu Y."/>
            <person name="Xu W."/>
            <person name="Pan J."/>
            <person name="Luo Z.H."/>
            <person name="Li M."/>
        </authorList>
    </citation>
    <scope>NUCLEOTIDE SEQUENCE [LARGE SCALE GENOMIC DNA]</scope>
    <source>
        <strain evidence="2">SpSt-897</strain>
    </source>
</reference>
<dbReference type="SUPFAM" id="SSF141259">
    <property type="entry name" value="CarD-like"/>
    <property type="match status" value="1"/>
</dbReference>
<gene>
    <name evidence="2" type="ORF">ENW96_03835</name>
</gene>
<dbReference type="InterPro" id="IPR052531">
    <property type="entry name" value="CarD-like_regulator"/>
</dbReference>
<evidence type="ECO:0000259" key="1">
    <source>
        <dbReference type="SMART" id="SM01058"/>
    </source>
</evidence>
<protein>
    <submittedName>
        <fullName evidence="2">CarD family transcriptional regulator</fullName>
    </submittedName>
</protein>
<accession>A0A7C3Z221</accession>
<name>A0A7C3Z221_9BACT</name>
<dbReference type="PANTHER" id="PTHR38447:SF1">
    <property type="entry name" value="RNA POLYMERASE-BINDING TRANSCRIPTION FACTOR CARD"/>
    <property type="match status" value="1"/>
</dbReference>
<dbReference type="InterPro" id="IPR003711">
    <property type="entry name" value="CarD-like/TRCF_RID"/>
</dbReference>
<dbReference type="EMBL" id="DTMF01000098">
    <property type="protein sequence ID" value="HGF33508.1"/>
    <property type="molecule type" value="Genomic_DNA"/>
</dbReference>
<dbReference type="Gene3D" id="1.20.58.1290">
    <property type="entry name" value="CarD-like, C-terminal domain"/>
    <property type="match status" value="1"/>
</dbReference>
<dbReference type="Pfam" id="PF21095">
    <property type="entry name" value="CarD_C"/>
    <property type="match status" value="1"/>
</dbReference>
<feature type="domain" description="CarD-like/TRCF RNAP-interacting" evidence="1">
    <location>
        <begin position="1"/>
        <end position="112"/>
    </location>
</feature>
<dbReference type="AlphaFoldDB" id="A0A7C3Z221"/>
<comment type="caution">
    <text evidence="2">The sequence shown here is derived from an EMBL/GenBank/DDBJ whole genome shotgun (WGS) entry which is preliminary data.</text>
</comment>
<dbReference type="PANTHER" id="PTHR38447">
    <property type="entry name" value="TRANSCRIPTION FACTOR YDEB-RELATED"/>
    <property type="match status" value="1"/>
</dbReference>
<dbReference type="Pfam" id="PF02559">
    <property type="entry name" value="CarD_TRCF_RID"/>
    <property type="match status" value="1"/>
</dbReference>
<dbReference type="InterPro" id="IPR036101">
    <property type="entry name" value="CarD-like/TRCF_RID_sf"/>
</dbReference>
<dbReference type="InterPro" id="IPR048792">
    <property type="entry name" value="CarD_C"/>
</dbReference>